<dbReference type="AlphaFoldDB" id="A0A2M7FXX2"/>
<accession>A0A2M7FXX2</accession>
<reference evidence="1 2" key="1">
    <citation type="submission" date="2017-09" db="EMBL/GenBank/DDBJ databases">
        <title>Depth-based differentiation of microbial function through sediment-hosted aquifers and enrichment of novel symbionts in the deep terrestrial subsurface.</title>
        <authorList>
            <person name="Probst A.J."/>
            <person name="Ladd B."/>
            <person name="Jarett J.K."/>
            <person name="Geller-Mcgrath D.E."/>
            <person name="Sieber C.M."/>
            <person name="Emerson J.B."/>
            <person name="Anantharaman K."/>
            <person name="Thomas B.C."/>
            <person name="Malmstrom R."/>
            <person name="Stieglmeier M."/>
            <person name="Klingl A."/>
            <person name="Woyke T."/>
            <person name="Ryan C.M."/>
            <person name="Banfield J.F."/>
        </authorList>
    </citation>
    <scope>NUCLEOTIDE SEQUENCE [LARGE SCALE GENOMIC DNA]</scope>
    <source>
        <strain evidence="1">CG17_big_fil_post_rev_8_21_14_2_50_48_46</strain>
    </source>
</reference>
<dbReference type="EMBL" id="PFFQ01000063">
    <property type="protein sequence ID" value="PIW14161.1"/>
    <property type="molecule type" value="Genomic_DNA"/>
</dbReference>
<gene>
    <name evidence="1" type="ORF">COW36_22555</name>
</gene>
<sequence>MKPKDKKTGSISGAQSLGFIVSVALFMPLRSQAAQEMQIPAFSCRNGLFAVHAEHHFQRAKVSATAKTYFYEDIENCPQKPTCKTKSYLIQNDPILINQIKGEWVCAWYAGKERETVGWLKRKQISLLSEKAPPQLSDWAGHWVSPQADLKIKQNPDKKSLFLEGQAFWYGAIVNGEKVIHVGSIGSERIEPQQRFLKYSEGEDAWDCKVKFTLLPPFLIVDDNLHCGGQNVSFRGIYQKQKTAYQNKVR</sequence>
<evidence type="ECO:0000313" key="1">
    <source>
        <dbReference type="EMBL" id="PIW14161.1"/>
    </source>
</evidence>
<comment type="caution">
    <text evidence="1">The sequence shown here is derived from an EMBL/GenBank/DDBJ whole genome shotgun (WGS) entry which is preliminary data.</text>
</comment>
<organism evidence="1 2">
    <name type="scientific">bacterium (Candidatus Blackallbacteria) CG17_big_fil_post_rev_8_21_14_2_50_48_46</name>
    <dbReference type="NCBI Taxonomy" id="2014261"/>
    <lineage>
        <taxon>Bacteria</taxon>
        <taxon>Candidatus Blackallbacteria</taxon>
    </lineage>
</organism>
<name>A0A2M7FXX2_9BACT</name>
<proteinExistence type="predicted"/>
<evidence type="ECO:0000313" key="2">
    <source>
        <dbReference type="Proteomes" id="UP000231019"/>
    </source>
</evidence>
<protein>
    <submittedName>
        <fullName evidence="1">Uncharacterized protein</fullName>
    </submittedName>
</protein>
<dbReference type="Proteomes" id="UP000231019">
    <property type="component" value="Unassembled WGS sequence"/>
</dbReference>